<reference evidence="1 2" key="1">
    <citation type="journal article" date="2015" name="Nature">
        <title>rRNA introns, odd ribosomes, and small enigmatic genomes across a large radiation of phyla.</title>
        <authorList>
            <person name="Brown C.T."/>
            <person name="Hug L.A."/>
            <person name="Thomas B.C."/>
            <person name="Sharon I."/>
            <person name="Castelle C.J."/>
            <person name="Singh A."/>
            <person name="Wilkins M.J."/>
            <person name="Williams K.H."/>
            <person name="Banfield J.F."/>
        </authorList>
    </citation>
    <scope>NUCLEOTIDE SEQUENCE [LARGE SCALE GENOMIC DNA]</scope>
</reference>
<dbReference type="EMBL" id="LBTI01000065">
    <property type="protein sequence ID" value="KKQ36077.1"/>
    <property type="molecule type" value="Genomic_DNA"/>
</dbReference>
<sequence length="325" mass="37673">MTYQVQFLRGLRIHGFFEIAMKLDIIPVAKIEKRFMDTLKNENLIRFAGRYKIEILADQDPNEDVPTFLQILNGISHSTIKLPGKPWQIKYKYKSSEGITNIYLHNEYLTERPSIIFHHGHGRLNPIHLKLFANKVFFEKFNLFSVKAAHHDSISALRNKCINTFTNLSCVMCASTLAINEIIDFHKNNSNKKIAVAGVSMGGSIAALHYFYFDSADYYFPIISYPNLGEIILDKNIKEFVYNYETVSKNKSILNSFRIPKELMNKPKNKIVPILANSDEIINFKKASDFWKGYEMVNFNVGHNTIFIKMEDIRKLILEKIFTKE</sequence>
<organism evidence="1 2">
    <name type="scientific">Candidatus Woesebacteria bacterium GW2011_GWA1_37_7</name>
    <dbReference type="NCBI Taxonomy" id="1618545"/>
    <lineage>
        <taxon>Bacteria</taxon>
        <taxon>Candidatus Woeseibacteriota</taxon>
    </lineage>
</organism>
<dbReference type="InterPro" id="IPR029058">
    <property type="entry name" value="AB_hydrolase_fold"/>
</dbReference>
<dbReference type="Gene3D" id="3.40.50.1820">
    <property type="entry name" value="alpha/beta hydrolase"/>
    <property type="match status" value="1"/>
</dbReference>
<evidence type="ECO:0000313" key="1">
    <source>
        <dbReference type="EMBL" id="KKQ36077.1"/>
    </source>
</evidence>
<dbReference type="SUPFAM" id="SSF53474">
    <property type="entry name" value="alpha/beta-Hydrolases"/>
    <property type="match status" value="1"/>
</dbReference>
<dbReference type="Proteomes" id="UP000034591">
    <property type="component" value="Unassembled WGS sequence"/>
</dbReference>
<name>A0A0G0H1L2_9BACT</name>
<evidence type="ECO:0000313" key="2">
    <source>
        <dbReference type="Proteomes" id="UP000034591"/>
    </source>
</evidence>
<accession>A0A0G0H1L2</accession>
<gene>
    <name evidence="1" type="ORF">US53_C0065G0007</name>
</gene>
<protein>
    <submittedName>
        <fullName evidence="1">Uncharacterized protein</fullName>
    </submittedName>
</protein>
<comment type="caution">
    <text evidence="1">The sequence shown here is derived from an EMBL/GenBank/DDBJ whole genome shotgun (WGS) entry which is preliminary data.</text>
</comment>
<proteinExistence type="predicted"/>
<dbReference type="AlphaFoldDB" id="A0A0G0H1L2"/>